<reference evidence="2" key="2">
    <citation type="submission" date="2021-03" db="UniProtKB">
        <authorList>
            <consortium name="EnsemblPlants"/>
        </authorList>
    </citation>
    <scope>IDENTIFICATION</scope>
</reference>
<evidence type="ECO:0000256" key="1">
    <source>
        <dbReference type="SAM" id="MobiDB-lite"/>
    </source>
</evidence>
<dbReference type="EnsemblPlants" id="evm.model.03.655">
    <property type="protein sequence ID" value="cds.evm.model.03.655"/>
    <property type="gene ID" value="evm.TU.03.655"/>
</dbReference>
<dbReference type="EMBL" id="UZAU01000263">
    <property type="status" value="NOT_ANNOTATED_CDS"/>
    <property type="molecule type" value="Genomic_DNA"/>
</dbReference>
<dbReference type="Gramene" id="evm.model.03.655">
    <property type="protein sequence ID" value="cds.evm.model.03.655"/>
    <property type="gene ID" value="evm.TU.03.655"/>
</dbReference>
<dbReference type="AlphaFoldDB" id="A0A803P9V2"/>
<protein>
    <submittedName>
        <fullName evidence="2">Uncharacterized protein</fullName>
    </submittedName>
</protein>
<reference evidence="2" key="1">
    <citation type="submission" date="2018-11" db="EMBL/GenBank/DDBJ databases">
        <authorList>
            <person name="Grassa J C."/>
        </authorList>
    </citation>
    <scope>NUCLEOTIDE SEQUENCE [LARGE SCALE GENOMIC DNA]</scope>
</reference>
<evidence type="ECO:0000313" key="2">
    <source>
        <dbReference type="EnsemblPlants" id="cds.evm.model.03.655"/>
    </source>
</evidence>
<sequence length="134" mass="14622">MLLAWGQAGPGGTRVEIMVADGLELLEREGTGGSHAAGAGTLGRRRQAPHAPYLEWETRARLGPLDQQSDGSDGEHAVGASGLFLQPKNLIFFLKILLIFLKGSYVIPQFKMKDVIPHSFLGKILQCPPLKWVY</sequence>
<dbReference type="Proteomes" id="UP000596661">
    <property type="component" value="Chromosome 3"/>
</dbReference>
<evidence type="ECO:0000313" key="3">
    <source>
        <dbReference type="Proteomes" id="UP000596661"/>
    </source>
</evidence>
<feature type="region of interest" description="Disordered" evidence="1">
    <location>
        <begin position="32"/>
        <end position="74"/>
    </location>
</feature>
<proteinExistence type="predicted"/>
<organism evidence="2 3">
    <name type="scientific">Cannabis sativa</name>
    <name type="common">Hemp</name>
    <name type="synonym">Marijuana</name>
    <dbReference type="NCBI Taxonomy" id="3483"/>
    <lineage>
        <taxon>Eukaryota</taxon>
        <taxon>Viridiplantae</taxon>
        <taxon>Streptophyta</taxon>
        <taxon>Embryophyta</taxon>
        <taxon>Tracheophyta</taxon>
        <taxon>Spermatophyta</taxon>
        <taxon>Magnoliopsida</taxon>
        <taxon>eudicotyledons</taxon>
        <taxon>Gunneridae</taxon>
        <taxon>Pentapetalae</taxon>
        <taxon>rosids</taxon>
        <taxon>fabids</taxon>
        <taxon>Rosales</taxon>
        <taxon>Cannabaceae</taxon>
        <taxon>Cannabis</taxon>
    </lineage>
</organism>
<keyword evidence="3" id="KW-1185">Reference proteome</keyword>
<name>A0A803P9V2_CANSA</name>
<accession>A0A803P9V2</accession>